<comment type="caution">
    <text evidence="1">The sequence shown here is derived from an EMBL/GenBank/DDBJ whole genome shotgun (WGS) entry which is preliminary data.</text>
</comment>
<gene>
    <name evidence="1" type="ORF">ACI1P1_19520</name>
</gene>
<keyword evidence="1" id="KW-0326">Glycosidase</keyword>
<proteinExistence type="predicted"/>
<evidence type="ECO:0000313" key="2">
    <source>
        <dbReference type="Proteomes" id="UP001631969"/>
    </source>
</evidence>
<accession>A0ACC7P185</accession>
<dbReference type="Proteomes" id="UP001631969">
    <property type="component" value="Unassembled WGS sequence"/>
</dbReference>
<dbReference type="EMBL" id="JBJURJ010000013">
    <property type="protein sequence ID" value="MFM9330495.1"/>
    <property type="molecule type" value="Genomic_DNA"/>
</dbReference>
<organism evidence="1 2">
    <name type="scientific">Paenibacillus mesotrionivorans</name>
    <dbReference type="NCBI Taxonomy" id="3160968"/>
    <lineage>
        <taxon>Bacteria</taxon>
        <taxon>Bacillati</taxon>
        <taxon>Bacillota</taxon>
        <taxon>Bacilli</taxon>
        <taxon>Bacillales</taxon>
        <taxon>Paenibacillaceae</taxon>
        <taxon>Paenibacillus</taxon>
    </lineage>
</organism>
<name>A0ACC7P185_9BACL</name>
<keyword evidence="2" id="KW-1185">Reference proteome</keyword>
<sequence length="379" mass="41569">MPSPAPPQTPGQARSVNHSAARKKKRHPFLRILARTSIIGFVLAAGFAAWFYLTPWGTQYRNIMVDTLITTQHRHWGKYLVGEAELKKRVDAYWERFDKYAETPIVQAPAIPAVTSVQPDKVNKEPIEVEEVEGKGAYGYYKGYILHVHDPKKLRIVVPGKVDKGEKVSSMVKRTGALAGVNGGGFADPEWKGNGFQPAGIVMSGGKIFYLDAAKTTKLHVVGIDADGKMIAGKYSAEELLKMKMSEAVTFSPRFIVNGEGSIKSAAEGWGVAPRTAMAQTADGTIMFAVIDGRQTHSIGVTLYELQQMFLERGAIIAANLDGGSSTVLVKDNQIINKPSSEYGERYLPTAWLAFEDPSISIKNIWEGIDINTIDPSKW</sequence>
<reference evidence="1" key="1">
    <citation type="submission" date="2024-12" db="EMBL/GenBank/DDBJ databases">
        <authorList>
            <person name="Wu N."/>
        </authorList>
    </citation>
    <scope>NUCLEOTIDE SEQUENCE</scope>
    <source>
        <strain evidence="1">P15</strain>
    </source>
</reference>
<protein>
    <submittedName>
        <fullName evidence="1">Phosphodiester glycosidase family protein</fullName>
    </submittedName>
</protein>
<evidence type="ECO:0000313" key="1">
    <source>
        <dbReference type="EMBL" id="MFM9330495.1"/>
    </source>
</evidence>
<keyword evidence="1" id="KW-0378">Hydrolase</keyword>